<keyword evidence="8" id="KW-1185">Reference proteome</keyword>
<evidence type="ECO:0000259" key="6">
    <source>
        <dbReference type="Pfam" id="PF00149"/>
    </source>
</evidence>
<proteinExistence type="inferred from homology"/>
<dbReference type="GO" id="GO:0008803">
    <property type="term" value="F:bis(5'-nucleosyl)-tetraphosphatase (symmetrical) activity"/>
    <property type="evidence" value="ECO:0007669"/>
    <property type="project" value="UniProtKB-EC"/>
</dbReference>
<dbReference type="PANTHER" id="PTHR40942:SF4">
    <property type="entry name" value="CYTOCHROME C5"/>
    <property type="match status" value="1"/>
</dbReference>
<dbReference type="HAMAP" id="MF_00199">
    <property type="entry name" value="ApaH"/>
    <property type="match status" value="1"/>
</dbReference>
<organism evidence="7 8">
    <name type="scientific">Chitinimonas lacunae</name>
    <dbReference type="NCBI Taxonomy" id="1963018"/>
    <lineage>
        <taxon>Bacteria</taxon>
        <taxon>Pseudomonadati</taxon>
        <taxon>Pseudomonadota</taxon>
        <taxon>Betaproteobacteria</taxon>
        <taxon>Neisseriales</taxon>
        <taxon>Chitinibacteraceae</taxon>
        <taxon>Chitinimonas</taxon>
    </lineage>
</organism>
<dbReference type="Pfam" id="PF00149">
    <property type="entry name" value="Metallophos"/>
    <property type="match status" value="1"/>
</dbReference>
<dbReference type="NCBIfam" id="TIGR00668">
    <property type="entry name" value="apaH"/>
    <property type="match status" value="1"/>
</dbReference>
<evidence type="ECO:0000256" key="3">
    <source>
        <dbReference type="ARBA" id="ARBA00022801"/>
    </source>
</evidence>
<evidence type="ECO:0000313" key="7">
    <source>
        <dbReference type="EMBL" id="MFC4159764.1"/>
    </source>
</evidence>
<dbReference type="Gene3D" id="3.60.21.10">
    <property type="match status" value="1"/>
</dbReference>
<evidence type="ECO:0000256" key="4">
    <source>
        <dbReference type="ARBA" id="ARBA00049417"/>
    </source>
</evidence>
<dbReference type="EC" id="3.6.1.41" evidence="5"/>
<dbReference type="InterPro" id="IPR029052">
    <property type="entry name" value="Metallo-depent_PP-like"/>
</dbReference>
<protein>
    <recommendedName>
        <fullName evidence="5">Bis(5'-nucleosyl)-tetraphosphatase, symmetrical</fullName>
        <ecNumber evidence="5">3.6.1.41</ecNumber>
    </recommendedName>
    <alternativeName>
        <fullName evidence="5">Ap4A hydrolase</fullName>
    </alternativeName>
    <alternativeName>
        <fullName evidence="5">Diadenosine 5',5'''-P1,P4-tetraphosphate pyrophosphohydrolase</fullName>
    </alternativeName>
    <alternativeName>
        <fullName evidence="5">Diadenosine tetraphosphatase</fullName>
    </alternativeName>
</protein>
<gene>
    <name evidence="5" type="primary">apaH</name>
    <name evidence="7" type="ORF">ACFOW7_10430</name>
</gene>
<dbReference type="CDD" id="cd07422">
    <property type="entry name" value="MPP_ApaH"/>
    <property type="match status" value="1"/>
</dbReference>
<dbReference type="PIRSF" id="PIRSF000903">
    <property type="entry name" value="B5n-ttraPtase_sm"/>
    <property type="match status" value="1"/>
</dbReference>
<dbReference type="NCBIfam" id="NF001204">
    <property type="entry name" value="PRK00166.1"/>
    <property type="match status" value="1"/>
</dbReference>
<comment type="caution">
    <text evidence="7">The sequence shown here is derived from an EMBL/GenBank/DDBJ whole genome shotgun (WGS) entry which is preliminary data.</text>
</comment>
<comment type="catalytic activity">
    <reaction evidence="4 5">
        <text>P(1),P(4)-bis(5'-adenosyl) tetraphosphate + H2O = 2 ADP + 2 H(+)</text>
        <dbReference type="Rhea" id="RHEA:24252"/>
        <dbReference type="ChEBI" id="CHEBI:15377"/>
        <dbReference type="ChEBI" id="CHEBI:15378"/>
        <dbReference type="ChEBI" id="CHEBI:58141"/>
        <dbReference type="ChEBI" id="CHEBI:456216"/>
        <dbReference type="EC" id="3.6.1.41"/>
    </reaction>
</comment>
<evidence type="ECO:0000313" key="8">
    <source>
        <dbReference type="Proteomes" id="UP001595791"/>
    </source>
</evidence>
<sequence length="274" mass="30732">MATYAVGDIQGCNDEFQALLGHIGFSSERDRLILIGDLVNRGPDSLAVLRWAYRQRAAVEVVLGNHDLHLLAVAAGKAKLKGKDTCDDVLAAEDRELLLDWLRQQRLLLTLDDYALVHAGILPCWELAEAQVLCAEVEAELRGKAYRDLLGNMYGNSPRTWSPRLQGYERWRLIINACTRMRLVNADGALDFEFKGEPADIPSGLMPWFAWPGRPVERHTVVFGHWSALGLRLEPQLIALDTGCIWGRQLTAVRLEDRRVFQIPSQQPARLGAD</sequence>
<dbReference type="EMBL" id="JBHSBU010000001">
    <property type="protein sequence ID" value="MFC4159764.1"/>
    <property type="molecule type" value="Genomic_DNA"/>
</dbReference>
<accession>A0ABV8MR13</accession>
<dbReference type="SUPFAM" id="SSF56300">
    <property type="entry name" value="Metallo-dependent phosphatases"/>
    <property type="match status" value="1"/>
</dbReference>
<comment type="similarity">
    <text evidence="2 5">Belongs to the Ap4A hydrolase family.</text>
</comment>
<dbReference type="InterPro" id="IPR004843">
    <property type="entry name" value="Calcineurin-like_PHP"/>
</dbReference>
<dbReference type="Proteomes" id="UP001595791">
    <property type="component" value="Unassembled WGS sequence"/>
</dbReference>
<reference evidence="8" key="1">
    <citation type="journal article" date="2019" name="Int. J. Syst. Evol. Microbiol.">
        <title>The Global Catalogue of Microorganisms (GCM) 10K type strain sequencing project: providing services to taxonomists for standard genome sequencing and annotation.</title>
        <authorList>
            <consortium name="The Broad Institute Genomics Platform"/>
            <consortium name="The Broad Institute Genome Sequencing Center for Infectious Disease"/>
            <person name="Wu L."/>
            <person name="Ma J."/>
        </authorList>
    </citation>
    <scope>NUCLEOTIDE SEQUENCE [LARGE SCALE GENOMIC DNA]</scope>
    <source>
        <strain evidence="8">LMG 29894</strain>
    </source>
</reference>
<comment type="function">
    <text evidence="1 5">Hydrolyzes diadenosine 5',5'''-P1,P4-tetraphosphate to yield ADP.</text>
</comment>
<evidence type="ECO:0000256" key="2">
    <source>
        <dbReference type="ARBA" id="ARBA00005419"/>
    </source>
</evidence>
<dbReference type="InterPro" id="IPR004617">
    <property type="entry name" value="ApaH"/>
</dbReference>
<evidence type="ECO:0000256" key="1">
    <source>
        <dbReference type="ARBA" id="ARBA00003413"/>
    </source>
</evidence>
<keyword evidence="3 5" id="KW-0378">Hydrolase</keyword>
<evidence type="ECO:0000256" key="5">
    <source>
        <dbReference type="HAMAP-Rule" id="MF_00199"/>
    </source>
</evidence>
<dbReference type="PANTHER" id="PTHR40942">
    <property type="match status" value="1"/>
</dbReference>
<name>A0ABV8MR13_9NEIS</name>
<feature type="domain" description="Calcineurin-like phosphoesterase" evidence="6">
    <location>
        <begin position="4"/>
        <end position="82"/>
    </location>
</feature>
<dbReference type="RefSeq" id="WP_378163873.1">
    <property type="nucleotide sequence ID" value="NZ_JBHSBU010000001.1"/>
</dbReference>